<dbReference type="NCBIfam" id="TIGR00830">
    <property type="entry name" value="PTBA"/>
    <property type="match status" value="1"/>
</dbReference>
<dbReference type="RefSeq" id="WP_204424135.1">
    <property type="nucleotide sequence ID" value="NZ_CP070228.1"/>
</dbReference>
<keyword evidence="6" id="KW-0418">Kinase</keyword>
<dbReference type="Proteomes" id="UP000602653">
    <property type="component" value="Chromosome"/>
</dbReference>
<accession>A0ABX7IGL8</accession>
<organism evidence="8 9">
    <name type="scientific">Arcanobacterium phocisimile</name>
    <dbReference type="NCBI Taxonomy" id="1302235"/>
    <lineage>
        <taxon>Bacteria</taxon>
        <taxon>Bacillati</taxon>
        <taxon>Actinomycetota</taxon>
        <taxon>Actinomycetes</taxon>
        <taxon>Actinomycetales</taxon>
        <taxon>Actinomycetaceae</taxon>
        <taxon>Arcanobacterium</taxon>
    </lineage>
</organism>
<dbReference type="PROSITE" id="PS00371">
    <property type="entry name" value="PTS_EIIA_TYPE_1_HIS"/>
    <property type="match status" value="1"/>
</dbReference>
<evidence type="ECO:0000256" key="3">
    <source>
        <dbReference type="ARBA" id="ARBA00022597"/>
    </source>
</evidence>
<evidence type="ECO:0000313" key="9">
    <source>
        <dbReference type="Proteomes" id="UP000602653"/>
    </source>
</evidence>
<keyword evidence="3 8" id="KW-0762">Sugar transport</keyword>
<dbReference type="Gene3D" id="2.70.70.10">
    <property type="entry name" value="Glucose Permease (Domain IIA)"/>
    <property type="match status" value="1"/>
</dbReference>
<keyword evidence="9" id="KW-1185">Reference proteome</keyword>
<reference evidence="8 9" key="1">
    <citation type="submission" date="2021-02" db="EMBL/GenBank/DDBJ databases">
        <title>Complete Genome Sequence of Arcanobacterium phocisimile strain DSM 26142T from a harbour seal.</title>
        <authorList>
            <person name="Borowiak M."/>
            <person name="Alssahen M."/>
            <person name="Malorny B."/>
            <person name="Laemmler C."/>
            <person name="Siebert U."/>
            <person name="Ploetz M."/>
            <person name="Abdulmawjood A."/>
        </authorList>
    </citation>
    <scope>NUCLEOTIDE SEQUENCE [LARGE SCALE GENOMIC DNA]</scope>
    <source>
        <strain evidence="8 9">DSM 26142</strain>
    </source>
</reference>
<dbReference type="InterPro" id="IPR050890">
    <property type="entry name" value="PTS_EIIA_component"/>
</dbReference>
<protein>
    <submittedName>
        <fullName evidence="8">PTS glucose transporter subunit IIA</fullName>
    </submittedName>
</protein>
<dbReference type="EMBL" id="CP070228">
    <property type="protein sequence ID" value="QRV01977.1"/>
    <property type="molecule type" value="Genomic_DNA"/>
</dbReference>
<evidence type="ECO:0000256" key="5">
    <source>
        <dbReference type="ARBA" id="ARBA00022683"/>
    </source>
</evidence>
<name>A0ABX7IGL8_9ACTO</name>
<evidence type="ECO:0000256" key="4">
    <source>
        <dbReference type="ARBA" id="ARBA00022679"/>
    </source>
</evidence>
<gene>
    <name evidence="8" type="ORF">JTE88_07835</name>
</gene>
<dbReference type="InterPro" id="IPR011055">
    <property type="entry name" value="Dup_hybrid_motif"/>
</dbReference>
<dbReference type="PROSITE" id="PS51093">
    <property type="entry name" value="PTS_EIIA_TYPE_1"/>
    <property type="match status" value="1"/>
</dbReference>
<comment type="subcellular location">
    <subcellularLocation>
        <location evidence="1">Cytoplasm</location>
    </subcellularLocation>
</comment>
<dbReference type="PANTHER" id="PTHR45008:SF1">
    <property type="entry name" value="PTS SYSTEM GLUCOSE-SPECIFIC EIIA COMPONENT"/>
    <property type="match status" value="1"/>
</dbReference>
<evidence type="ECO:0000256" key="6">
    <source>
        <dbReference type="ARBA" id="ARBA00022777"/>
    </source>
</evidence>
<evidence type="ECO:0000256" key="1">
    <source>
        <dbReference type="ARBA" id="ARBA00004496"/>
    </source>
</evidence>
<keyword evidence="2" id="KW-0813">Transport</keyword>
<sequence>MFGLGKKKVEFHPVFAGRVVPVTEVPDPVFSQGMLGAGYAVVPDENAAELVVCAPVDGTVGKIFKTLHAFTMHVESGVDLLVHIGLDTVEMHGEGFTALVEKGQAVSAGTPIMRVDARALRAAGKNLITPVVFTEKVQVKSVAVHEGEAGLDAVAATVTLA</sequence>
<evidence type="ECO:0000256" key="2">
    <source>
        <dbReference type="ARBA" id="ARBA00022448"/>
    </source>
</evidence>
<dbReference type="Pfam" id="PF00358">
    <property type="entry name" value="PTS_EIIA_1"/>
    <property type="match status" value="1"/>
</dbReference>
<evidence type="ECO:0000259" key="7">
    <source>
        <dbReference type="PROSITE" id="PS51093"/>
    </source>
</evidence>
<evidence type="ECO:0000313" key="8">
    <source>
        <dbReference type="EMBL" id="QRV01977.1"/>
    </source>
</evidence>
<dbReference type="SUPFAM" id="SSF51261">
    <property type="entry name" value="Duplicated hybrid motif"/>
    <property type="match status" value="1"/>
</dbReference>
<proteinExistence type="predicted"/>
<dbReference type="PANTHER" id="PTHR45008">
    <property type="entry name" value="PTS SYSTEM GLUCOSE-SPECIFIC EIIA COMPONENT"/>
    <property type="match status" value="1"/>
</dbReference>
<feature type="domain" description="PTS EIIA type-1" evidence="7">
    <location>
        <begin position="27"/>
        <end position="135"/>
    </location>
</feature>
<dbReference type="InterPro" id="IPR001127">
    <property type="entry name" value="PTS_EIIA_1_perm"/>
</dbReference>
<keyword evidence="5" id="KW-0598">Phosphotransferase system</keyword>
<keyword evidence="4" id="KW-0808">Transferase</keyword>